<evidence type="ECO:0000313" key="1">
    <source>
        <dbReference type="EMBL" id="MDJ1503500.1"/>
    </source>
</evidence>
<accession>A0AAE3R8Q4</accession>
<dbReference type="RefSeq" id="WP_314514112.1">
    <property type="nucleotide sequence ID" value="NZ_JASJOU010000008.1"/>
</dbReference>
<protein>
    <submittedName>
        <fullName evidence="1">Uncharacterized protein</fullName>
    </submittedName>
</protein>
<evidence type="ECO:0000313" key="2">
    <source>
        <dbReference type="Proteomes" id="UP001232063"/>
    </source>
</evidence>
<gene>
    <name evidence="1" type="ORF">QNI22_22725</name>
</gene>
<dbReference type="Proteomes" id="UP001232063">
    <property type="component" value="Unassembled WGS sequence"/>
</dbReference>
<name>A0AAE3R8Q4_9BACT</name>
<reference evidence="1" key="1">
    <citation type="submission" date="2023-05" db="EMBL/GenBank/DDBJ databases">
        <authorList>
            <person name="Zhang X."/>
        </authorList>
    </citation>
    <scope>NUCLEOTIDE SEQUENCE</scope>
    <source>
        <strain evidence="1">BD1B2-1</strain>
    </source>
</reference>
<dbReference type="AlphaFoldDB" id="A0AAE3R8Q4"/>
<proteinExistence type="predicted"/>
<dbReference type="EMBL" id="JASJOU010000008">
    <property type="protein sequence ID" value="MDJ1503500.1"/>
    <property type="molecule type" value="Genomic_DNA"/>
</dbReference>
<organism evidence="1 2">
    <name type="scientific">Xanthocytophaga agilis</name>
    <dbReference type="NCBI Taxonomy" id="3048010"/>
    <lineage>
        <taxon>Bacteria</taxon>
        <taxon>Pseudomonadati</taxon>
        <taxon>Bacteroidota</taxon>
        <taxon>Cytophagia</taxon>
        <taxon>Cytophagales</taxon>
        <taxon>Rhodocytophagaceae</taxon>
        <taxon>Xanthocytophaga</taxon>
    </lineage>
</organism>
<keyword evidence="2" id="KW-1185">Reference proteome</keyword>
<comment type="caution">
    <text evidence="1">The sequence shown here is derived from an EMBL/GenBank/DDBJ whole genome shotgun (WGS) entry which is preliminary data.</text>
</comment>
<sequence length="351" mass="41305">MPNNFNIAQFATTSLSEKYHFFDKEVVAFVENSNDKEILQVLKSIITDINENPDIRKKAVECLTNCTFLKRIKTRQTITILIDDWNNSNINTKTIFLEVQRLKDLFYFYSPNSEDTEEIENVYLESTNSRFSDISSEAFLKLGLIYFQKSLLGNQKDRLEYLLKSNSFFTKGHLQTENQIDTLIYKQIVEITINLFNRNLQTVDLTLDHLSQDLLKKELFSIKHGKQYHAKNYYISLYNSLNSLIKILKEDPNLWLNVREKLSELHNEYSLIENEKLKSRLDESVLTSIFARTLEKNFIEPYLATQFHSQLQRLDTRLKELASDSKEYEFIEKVKELASNITDKKKTLVMI</sequence>